<evidence type="ECO:0000256" key="7">
    <source>
        <dbReference type="SAM" id="Coils"/>
    </source>
</evidence>
<accession>A0ABT0GJ10</accession>
<dbReference type="EMBL" id="JALNMH010000010">
    <property type="protein sequence ID" value="MCK7594549.1"/>
    <property type="molecule type" value="Genomic_DNA"/>
</dbReference>
<feature type="domain" description="Mechanosensitive ion channel MscS" evidence="11">
    <location>
        <begin position="917"/>
        <end position="982"/>
    </location>
</feature>
<feature type="region of interest" description="Disordered" evidence="8">
    <location>
        <begin position="1083"/>
        <end position="1108"/>
    </location>
</feature>
<feature type="transmembrane region" description="Helical" evidence="9">
    <location>
        <begin position="710"/>
        <end position="729"/>
    </location>
</feature>
<dbReference type="InterPro" id="IPR011066">
    <property type="entry name" value="MscS_channel_C_sf"/>
</dbReference>
<evidence type="ECO:0000259" key="12">
    <source>
        <dbReference type="Pfam" id="PF12794"/>
    </source>
</evidence>
<feature type="compositionally biased region" description="Low complexity" evidence="8">
    <location>
        <begin position="1091"/>
        <end position="1101"/>
    </location>
</feature>
<feature type="signal peptide" evidence="10">
    <location>
        <begin position="1"/>
        <end position="27"/>
    </location>
</feature>
<keyword evidence="6 9" id="KW-0472">Membrane</keyword>
<dbReference type="PROSITE" id="PS01246">
    <property type="entry name" value="UPF0003"/>
    <property type="match status" value="1"/>
</dbReference>
<comment type="similarity">
    <text evidence="2">Belongs to the MscS (TC 1.A.23) family.</text>
</comment>
<dbReference type="Proteomes" id="UP001431449">
    <property type="component" value="Unassembled WGS sequence"/>
</dbReference>
<evidence type="ECO:0000256" key="5">
    <source>
        <dbReference type="ARBA" id="ARBA00022989"/>
    </source>
</evidence>
<dbReference type="RefSeq" id="WP_248210033.1">
    <property type="nucleotide sequence ID" value="NZ_JALNMH010000010.1"/>
</dbReference>
<proteinExistence type="inferred from homology"/>
<keyword evidence="10" id="KW-0732">Signal</keyword>
<sequence>MTSRDAARAFMIALGLALLAQMSPAGAQSAADEFANRLESLEAAVKEEGAVAEADLPPTRQALLQARQSVERLRAAVEFDRTGAERVRRLEAAAARDVSEGHAEWLRGQPANPSRAALEAALQEAQTRIGEERQKLVAARARIGSGEAGVFSSERLAELDARLDALARQPAPLPPKIQAEQLSAQAEIAAIQREQAGAELRWRESQAQLAAAQTAIAMLELRIAALQERIAGSDLRAARQLQETLAETRRNIEDPFLNSVAEDTEALAGRLLEQIERLAEDRQVERSTELAREAAARSLTAVRSRIGVDASGESLGALLLAERRGLDKPQRLLARLESLRADIAELRLRLLELPREAQWPVRPDQGDDEPAAAAPADSATPEPLRLRSILRGQRQSVEQRLGDTLQRRLETLTRTEVALRRQLEDTRTLERLLDEQLLWLPSHPPISAAWWARLPTSAADLWAPGRWQRSLELLAMRLADRPAGTLLGLGTFIALLVLRRRAQARIEALAPPLRHDDSDRYALTAAALGWTLVAALPWPLLVGLVGHHLSLAGEAGKFTHSLGITLTGVAVTGLLFTILKTLVRERGLAHLHFRWTRSRRESLAWRLPLLAAVTLVLQFHVLLSFTRGVDLAIGGAARAASVLFALFAAAVLWRNLGPGRWWSPRGRSEPFKLRQVLRVALPLACLWLALLLVQGYVFSAAILLGCLWQTLWLVLAVALLHGMLSRWMLLGERRLARRRLQQQREAQAAQDPERSVDEAPEVSEELIPIESVNAQTSRLLRAITLSVMAAGLLWIWSDVYPAFERLDAINLWQFSDVDDQGQAVRGDVTLRALILGLLALVLTWVAARNLPGLLEIGLLSRIRIDAASRYAIASVSRYFIIIAGMMIGLGLLGLRWSQLQWMAAAFSVGLGFGLQEIFGNFVSGLILLFERPFRVGDVITIGEYTGTVSKIRTRATTLVDWDNKEVVIPNKVFITDRLINWTLSDTRTRIILKVGVAYGSDLALVHRLLRQAADEHPTVLREPAPASWFLSFGPSSLDFELRVFVESLADRLPTTNALNTRIAQLFAEHGIEIAFPQMDLHVRDMPRERPGGPAADQDSAAQGGGEHP</sequence>
<feature type="transmembrane region" description="Helical" evidence="9">
    <location>
        <begin position="483"/>
        <end position="500"/>
    </location>
</feature>
<evidence type="ECO:0000313" key="15">
    <source>
        <dbReference type="Proteomes" id="UP001431449"/>
    </source>
</evidence>
<keyword evidence="7" id="KW-0175">Coiled coil</keyword>
<dbReference type="Pfam" id="PF12794">
    <property type="entry name" value="MscS_TM"/>
    <property type="match status" value="1"/>
</dbReference>
<evidence type="ECO:0000256" key="8">
    <source>
        <dbReference type="SAM" id="MobiDB-lite"/>
    </source>
</evidence>
<dbReference type="Pfam" id="PF21082">
    <property type="entry name" value="MS_channel_3rd"/>
    <property type="match status" value="1"/>
</dbReference>
<dbReference type="Pfam" id="PF00924">
    <property type="entry name" value="MS_channel_2nd"/>
    <property type="match status" value="1"/>
</dbReference>
<feature type="transmembrane region" description="Helical" evidence="9">
    <location>
        <begin position="832"/>
        <end position="854"/>
    </location>
</feature>
<dbReference type="Gene3D" id="1.10.287.1260">
    <property type="match status" value="1"/>
</dbReference>
<feature type="compositionally biased region" description="Low complexity" evidence="8">
    <location>
        <begin position="371"/>
        <end position="381"/>
    </location>
</feature>
<feature type="chain" id="PRO_5045326211" evidence="10">
    <location>
        <begin position="28"/>
        <end position="1108"/>
    </location>
</feature>
<feature type="transmembrane region" description="Helical" evidence="9">
    <location>
        <begin position="521"/>
        <end position="541"/>
    </location>
</feature>
<feature type="transmembrane region" description="Helical" evidence="9">
    <location>
        <begin position="603"/>
        <end position="623"/>
    </location>
</feature>
<evidence type="ECO:0000256" key="2">
    <source>
        <dbReference type="ARBA" id="ARBA00008017"/>
    </source>
</evidence>
<dbReference type="PANTHER" id="PTHR30347:SF1">
    <property type="entry name" value="MECHANOSENSITIVE CHANNEL MSCK"/>
    <property type="match status" value="1"/>
</dbReference>
<evidence type="ECO:0000256" key="3">
    <source>
        <dbReference type="ARBA" id="ARBA00022475"/>
    </source>
</evidence>
<comment type="subcellular location">
    <subcellularLocation>
        <location evidence="1">Cell membrane</location>
        <topology evidence="1">Multi-pass membrane protein</topology>
    </subcellularLocation>
</comment>
<comment type="caution">
    <text evidence="14">The sequence shown here is derived from an EMBL/GenBank/DDBJ whole genome shotgun (WGS) entry which is preliminary data.</text>
</comment>
<dbReference type="PANTHER" id="PTHR30347">
    <property type="entry name" value="POTASSIUM CHANNEL RELATED"/>
    <property type="match status" value="1"/>
</dbReference>
<feature type="transmembrane region" description="Helical" evidence="9">
    <location>
        <begin position="779"/>
        <end position="797"/>
    </location>
</feature>
<feature type="coiled-coil region" evidence="7">
    <location>
        <begin position="115"/>
        <end position="142"/>
    </location>
</feature>
<dbReference type="SUPFAM" id="SSF82861">
    <property type="entry name" value="Mechanosensitive channel protein MscS (YggB), transmembrane region"/>
    <property type="match status" value="1"/>
</dbReference>
<dbReference type="InterPro" id="IPR052702">
    <property type="entry name" value="MscS-like_channel"/>
</dbReference>
<dbReference type="SUPFAM" id="SSF50182">
    <property type="entry name" value="Sm-like ribonucleoproteins"/>
    <property type="match status" value="1"/>
</dbReference>
<reference evidence="14" key="1">
    <citation type="submission" date="2022-04" db="EMBL/GenBank/DDBJ databases">
        <title>Lysobacter sp. CAU 1642 isolated from sea sand.</title>
        <authorList>
            <person name="Kim W."/>
        </authorList>
    </citation>
    <scope>NUCLEOTIDE SEQUENCE</scope>
    <source>
        <strain evidence="14">CAU 1642</strain>
    </source>
</reference>
<dbReference type="Gene3D" id="2.30.30.60">
    <property type="match status" value="1"/>
</dbReference>
<feature type="region of interest" description="Disordered" evidence="8">
    <location>
        <begin position="359"/>
        <end position="383"/>
    </location>
</feature>
<dbReference type="Gene3D" id="3.30.70.100">
    <property type="match status" value="1"/>
</dbReference>
<keyword evidence="4 9" id="KW-0812">Transmembrane</keyword>
<keyword evidence="5 9" id="KW-1133">Transmembrane helix</keyword>
<feature type="transmembrane region" description="Helical" evidence="9">
    <location>
        <begin position="676"/>
        <end position="704"/>
    </location>
</feature>
<gene>
    <name evidence="14" type="ORF">M0G41_12820</name>
</gene>
<protein>
    <submittedName>
        <fullName evidence="14">Mechanosensitive ion channel</fullName>
    </submittedName>
</protein>
<evidence type="ECO:0000256" key="9">
    <source>
        <dbReference type="SAM" id="Phobius"/>
    </source>
</evidence>
<evidence type="ECO:0000256" key="10">
    <source>
        <dbReference type="SAM" id="SignalP"/>
    </source>
</evidence>
<keyword evidence="3" id="KW-1003">Cell membrane</keyword>
<evidence type="ECO:0000259" key="13">
    <source>
        <dbReference type="Pfam" id="PF21082"/>
    </source>
</evidence>
<feature type="domain" description="Mechanosensitive ion channel inner membrane" evidence="12">
    <location>
        <begin position="485"/>
        <end position="812"/>
    </location>
</feature>
<dbReference type="SUPFAM" id="SSF82689">
    <property type="entry name" value="Mechanosensitive channel protein MscS (YggB), C-terminal domain"/>
    <property type="match status" value="1"/>
</dbReference>
<evidence type="ECO:0000259" key="11">
    <source>
        <dbReference type="Pfam" id="PF00924"/>
    </source>
</evidence>
<keyword evidence="15" id="KW-1185">Reference proteome</keyword>
<name>A0ABT0GJ10_9GAMM</name>
<feature type="transmembrane region" description="Helical" evidence="9">
    <location>
        <begin position="875"/>
        <end position="896"/>
    </location>
</feature>
<dbReference type="InterPro" id="IPR011014">
    <property type="entry name" value="MscS_channel_TM-2"/>
</dbReference>
<dbReference type="InterPro" id="IPR025692">
    <property type="entry name" value="MscS_IM_dom1"/>
</dbReference>
<feature type="transmembrane region" description="Helical" evidence="9">
    <location>
        <begin position="902"/>
        <end position="929"/>
    </location>
</feature>
<dbReference type="InterPro" id="IPR049278">
    <property type="entry name" value="MS_channel_C"/>
</dbReference>
<evidence type="ECO:0000256" key="1">
    <source>
        <dbReference type="ARBA" id="ARBA00004651"/>
    </source>
</evidence>
<evidence type="ECO:0000313" key="14">
    <source>
        <dbReference type="EMBL" id="MCK7594549.1"/>
    </source>
</evidence>
<dbReference type="InterPro" id="IPR006686">
    <property type="entry name" value="MscS_channel_CS"/>
</dbReference>
<feature type="domain" description="Mechanosensitive ion channel MscS C-terminal" evidence="13">
    <location>
        <begin position="992"/>
        <end position="1073"/>
    </location>
</feature>
<organism evidence="14 15">
    <name type="scientific">Pseudomarimonas salicorniae</name>
    <dbReference type="NCBI Taxonomy" id="2933270"/>
    <lineage>
        <taxon>Bacteria</taxon>
        <taxon>Pseudomonadati</taxon>
        <taxon>Pseudomonadota</taxon>
        <taxon>Gammaproteobacteria</taxon>
        <taxon>Lysobacterales</taxon>
        <taxon>Lysobacteraceae</taxon>
        <taxon>Pseudomarimonas</taxon>
    </lineage>
</organism>
<evidence type="ECO:0000256" key="6">
    <source>
        <dbReference type="ARBA" id="ARBA00023136"/>
    </source>
</evidence>
<feature type="transmembrane region" description="Helical" evidence="9">
    <location>
        <begin position="561"/>
        <end position="583"/>
    </location>
</feature>
<evidence type="ECO:0000256" key="4">
    <source>
        <dbReference type="ARBA" id="ARBA00022692"/>
    </source>
</evidence>
<dbReference type="InterPro" id="IPR023408">
    <property type="entry name" value="MscS_beta-dom_sf"/>
</dbReference>
<feature type="transmembrane region" description="Helical" evidence="9">
    <location>
        <begin position="635"/>
        <end position="656"/>
    </location>
</feature>
<dbReference type="InterPro" id="IPR006685">
    <property type="entry name" value="MscS_channel_2nd"/>
</dbReference>
<dbReference type="InterPro" id="IPR010920">
    <property type="entry name" value="LSM_dom_sf"/>
</dbReference>